<dbReference type="InterPro" id="IPR009776">
    <property type="entry name" value="Spore_0_M"/>
</dbReference>
<comment type="caution">
    <text evidence="1">The sequence shown here is derived from an EMBL/GenBank/DDBJ whole genome shotgun (WGS) entry which is preliminary data.</text>
</comment>
<name>A0A941J536_9BACI</name>
<reference evidence="1" key="1">
    <citation type="submission" date="2021-04" db="EMBL/GenBank/DDBJ databases">
        <title>Whole genome sequencing of Enterococci isolates from hospitalized patients.</title>
        <authorList>
            <person name="Ogoti B.M."/>
            <person name="Onyambu F.G."/>
        </authorList>
    </citation>
    <scope>NUCLEOTIDE SEQUENCE</scope>
    <source>
        <strain evidence="1">242</strain>
    </source>
</reference>
<organism evidence="1 2">
    <name type="scientific">Peribacillus frigoritolerans</name>
    <dbReference type="NCBI Taxonomy" id="450367"/>
    <lineage>
        <taxon>Bacteria</taxon>
        <taxon>Bacillati</taxon>
        <taxon>Bacillota</taxon>
        <taxon>Bacilli</taxon>
        <taxon>Bacillales</taxon>
        <taxon>Bacillaceae</taxon>
        <taxon>Peribacillus</taxon>
    </lineage>
</organism>
<proteinExistence type="predicted"/>
<dbReference type="AlphaFoldDB" id="A0A941J536"/>
<protein>
    <submittedName>
        <fullName evidence="1">Sporulation protein</fullName>
    </submittedName>
</protein>
<gene>
    <name evidence="1" type="ORF">KEH51_08945</name>
</gene>
<evidence type="ECO:0000313" key="1">
    <source>
        <dbReference type="EMBL" id="MBR8644597.1"/>
    </source>
</evidence>
<dbReference type="EMBL" id="JAGTPW010000012">
    <property type="protein sequence ID" value="MBR8644597.1"/>
    <property type="molecule type" value="Genomic_DNA"/>
</dbReference>
<accession>A0A941J536</accession>
<sequence length="55" mass="6459">MFVLGGNTQQEINGLYIHVMTQVLREQDDRKYLDDVTLYKIKVSDAFVIEKAKKR</sequence>
<evidence type="ECO:0000313" key="2">
    <source>
        <dbReference type="Proteomes" id="UP000680045"/>
    </source>
</evidence>
<dbReference type="Proteomes" id="UP000680045">
    <property type="component" value="Unassembled WGS sequence"/>
</dbReference>
<dbReference type="Pfam" id="PF07070">
    <property type="entry name" value="Spo0M"/>
    <property type="match status" value="1"/>
</dbReference>